<evidence type="ECO:0000313" key="2">
    <source>
        <dbReference type="Proteomes" id="UP000478052"/>
    </source>
</evidence>
<accession>A0A6G0YI46</accession>
<keyword evidence="2" id="KW-1185">Reference proteome</keyword>
<dbReference type="Proteomes" id="UP000478052">
    <property type="component" value="Unassembled WGS sequence"/>
</dbReference>
<dbReference type="AlphaFoldDB" id="A0A6G0YI46"/>
<proteinExistence type="predicted"/>
<protein>
    <submittedName>
        <fullName evidence="1">Integrase catalytic domain-containing protein</fullName>
    </submittedName>
</protein>
<gene>
    <name evidence="1" type="ORF">FWK35_00008347</name>
</gene>
<organism evidence="1 2">
    <name type="scientific">Aphis craccivora</name>
    <name type="common">Cowpea aphid</name>
    <dbReference type="NCBI Taxonomy" id="307492"/>
    <lineage>
        <taxon>Eukaryota</taxon>
        <taxon>Metazoa</taxon>
        <taxon>Ecdysozoa</taxon>
        <taxon>Arthropoda</taxon>
        <taxon>Hexapoda</taxon>
        <taxon>Insecta</taxon>
        <taxon>Pterygota</taxon>
        <taxon>Neoptera</taxon>
        <taxon>Paraneoptera</taxon>
        <taxon>Hemiptera</taxon>
        <taxon>Sternorrhyncha</taxon>
        <taxon>Aphidomorpha</taxon>
        <taxon>Aphidoidea</taxon>
        <taxon>Aphididae</taxon>
        <taxon>Aphidini</taxon>
        <taxon>Aphis</taxon>
        <taxon>Aphis</taxon>
    </lineage>
</organism>
<evidence type="ECO:0000313" key="1">
    <source>
        <dbReference type="EMBL" id="KAF0756155.1"/>
    </source>
</evidence>
<name>A0A6G0YI46_APHCR</name>
<reference evidence="1 2" key="1">
    <citation type="submission" date="2019-08" db="EMBL/GenBank/DDBJ databases">
        <title>Whole genome of Aphis craccivora.</title>
        <authorList>
            <person name="Voronova N.V."/>
            <person name="Shulinski R.S."/>
            <person name="Bandarenka Y.V."/>
            <person name="Zhorov D.G."/>
            <person name="Warner D."/>
        </authorList>
    </citation>
    <scope>NUCLEOTIDE SEQUENCE [LARGE SCALE GENOMIC DNA]</scope>
    <source>
        <strain evidence="1">180601</strain>
        <tissue evidence="1">Whole Body</tissue>
    </source>
</reference>
<dbReference type="EMBL" id="VUJU01003927">
    <property type="protein sequence ID" value="KAF0756155.1"/>
    <property type="molecule type" value="Genomic_DNA"/>
</dbReference>
<comment type="caution">
    <text evidence="1">The sequence shown here is derived from an EMBL/GenBank/DDBJ whole genome shotgun (WGS) entry which is preliminary data.</text>
</comment>
<sequence length="232" mass="26617">MSVLSSTSTEKGHLRIIFIVPSISTDLEFYKKTFRFGVPLNPLKFTFNIFFFSRLCFSSSLFPHTSITLQALHLHLVLSSGKPNTLISAHFLIGGPLLLPPEPDIPSAIVSHLRRWKHVQGLMQFFCKRWHKRRLKQRYNVRSPSYADSQLKMKVATDYFQWGKNVCTADSPDESLSDDSNLRKNELVNSELSNLISELNLENKLSLNMNLLYDECNTINEMLPLLKEPNSN</sequence>